<evidence type="ECO:0000313" key="1">
    <source>
        <dbReference type="EMBL" id="KAF2691170.1"/>
    </source>
</evidence>
<dbReference type="EMBL" id="MU005570">
    <property type="protein sequence ID" value="KAF2691170.1"/>
    <property type="molecule type" value="Genomic_DNA"/>
</dbReference>
<sequence length="316" mass="36629">MFSNYPSATMASLAKAPSYSRTGFLDLPYELRLLIYGYCLPRRTLFRISSLRSEFLIPEIVTDGWNGFDSLGSELGLAKVRDEDSASEEDWEAADQGPPDDYSFPHLAHVATWVKSSRQSVLPRLLLVSRQVSDEALNVLYGDNLFKVMLHGDDQSELKRLFAQHNRRRMKEVMIILRPMGISYHPGFKMDEGTWDDIVPSLRGLRIVAEQPIEGDHYWNGQTLEEKMKEWKEWTEPIFQYLGKTLSPECEVVIDIDEREETRKLAEKYLLHGYRQVRTETGDLIFKRGAFSWESGYWDDDDGRLSSRDVYDYDSD</sequence>
<evidence type="ECO:0000313" key="2">
    <source>
        <dbReference type="Proteomes" id="UP000799291"/>
    </source>
</evidence>
<keyword evidence="2" id="KW-1185">Reference proteome</keyword>
<organism evidence="1 2">
    <name type="scientific">Lentithecium fluviatile CBS 122367</name>
    <dbReference type="NCBI Taxonomy" id="1168545"/>
    <lineage>
        <taxon>Eukaryota</taxon>
        <taxon>Fungi</taxon>
        <taxon>Dikarya</taxon>
        <taxon>Ascomycota</taxon>
        <taxon>Pezizomycotina</taxon>
        <taxon>Dothideomycetes</taxon>
        <taxon>Pleosporomycetidae</taxon>
        <taxon>Pleosporales</taxon>
        <taxon>Massarineae</taxon>
        <taxon>Lentitheciaceae</taxon>
        <taxon>Lentithecium</taxon>
    </lineage>
</organism>
<proteinExistence type="predicted"/>
<evidence type="ECO:0008006" key="3">
    <source>
        <dbReference type="Google" id="ProtNLM"/>
    </source>
</evidence>
<reference evidence="1" key="1">
    <citation type="journal article" date="2020" name="Stud. Mycol.">
        <title>101 Dothideomycetes genomes: a test case for predicting lifestyles and emergence of pathogens.</title>
        <authorList>
            <person name="Haridas S."/>
            <person name="Albert R."/>
            <person name="Binder M."/>
            <person name="Bloem J."/>
            <person name="Labutti K."/>
            <person name="Salamov A."/>
            <person name="Andreopoulos B."/>
            <person name="Baker S."/>
            <person name="Barry K."/>
            <person name="Bills G."/>
            <person name="Bluhm B."/>
            <person name="Cannon C."/>
            <person name="Castanera R."/>
            <person name="Culley D."/>
            <person name="Daum C."/>
            <person name="Ezra D."/>
            <person name="Gonzalez J."/>
            <person name="Henrissat B."/>
            <person name="Kuo A."/>
            <person name="Liang C."/>
            <person name="Lipzen A."/>
            <person name="Lutzoni F."/>
            <person name="Magnuson J."/>
            <person name="Mondo S."/>
            <person name="Nolan M."/>
            <person name="Ohm R."/>
            <person name="Pangilinan J."/>
            <person name="Park H.-J."/>
            <person name="Ramirez L."/>
            <person name="Alfaro M."/>
            <person name="Sun H."/>
            <person name="Tritt A."/>
            <person name="Yoshinaga Y."/>
            <person name="Zwiers L.-H."/>
            <person name="Turgeon B."/>
            <person name="Goodwin S."/>
            <person name="Spatafora J."/>
            <person name="Crous P."/>
            <person name="Grigoriev I."/>
        </authorList>
    </citation>
    <scope>NUCLEOTIDE SEQUENCE</scope>
    <source>
        <strain evidence="1">CBS 122367</strain>
    </source>
</reference>
<accession>A0A6G1JLR5</accession>
<dbReference type="Proteomes" id="UP000799291">
    <property type="component" value="Unassembled WGS sequence"/>
</dbReference>
<protein>
    <recommendedName>
        <fullName evidence="3">F-box domain-containing protein</fullName>
    </recommendedName>
</protein>
<dbReference type="PANTHER" id="PTHR38790">
    <property type="entry name" value="2EXR DOMAIN-CONTAINING PROTEIN-RELATED"/>
    <property type="match status" value="1"/>
</dbReference>
<dbReference type="AlphaFoldDB" id="A0A6G1JLR5"/>
<dbReference type="OrthoDB" id="62952at2759"/>
<gene>
    <name evidence="1" type="ORF">K458DRAFT_412487</name>
</gene>
<name>A0A6G1JLR5_9PLEO</name>